<dbReference type="VEuPathDB" id="FungiDB:FVEG_16770"/>
<sequence>MSARLQAKDDPITRYFHLKVQSPLHVRGGAAWIRISFHGFSMSFLVEHQVSSRNVET</sequence>
<dbReference type="AlphaFoldDB" id="W7MTX0"/>
<dbReference type="EMBL" id="DS022255">
    <property type="protein sequence ID" value="EWG51204.1"/>
    <property type="molecule type" value="Genomic_DNA"/>
</dbReference>
<name>W7MTX0_GIBM7</name>
<dbReference type="EMBL" id="CM000586">
    <property type="protein sequence ID" value="EWG51204.1"/>
    <property type="molecule type" value="Genomic_DNA"/>
</dbReference>
<proteinExistence type="predicted"/>
<reference evidence="1 2" key="1">
    <citation type="journal article" date="2010" name="Nature">
        <title>Comparative genomics reveals mobile pathogenicity chromosomes in Fusarium.</title>
        <authorList>
            <person name="Ma L.J."/>
            <person name="van der Does H.C."/>
            <person name="Borkovich K.A."/>
            <person name="Coleman J.J."/>
            <person name="Daboussi M.J."/>
            <person name="Di Pietro A."/>
            <person name="Dufresne M."/>
            <person name="Freitag M."/>
            <person name="Grabherr M."/>
            <person name="Henrissat B."/>
            <person name="Houterman P.M."/>
            <person name="Kang S."/>
            <person name="Shim W.B."/>
            <person name="Woloshuk C."/>
            <person name="Xie X."/>
            <person name="Xu J.R."/>
            <person name="Antoniw J."/>
            <person name="Baker S.E."/>
            <person name="Bluhm B.H."/>
            <person name="Breakspear A."/>
            <person name="Brown D.W."/>
            <person name="Butchko R.A."/>
            <person name="Chapman S."/>
            <person name="Coulson R."/>
            <person name="Coutinho P.M."/>
            <person name="Danchin E.G."/>
            <person name="Diener A."/>
            <person name="Gale L.R."/>
            <person name="Gardiner D.M."/>
            <person name="Goff S."/>
            <person name="Hammond-Kosack K.E."/>
            <person name="Hilburn K."/>
            <person name="Hua-Van A."/>
            <person name="Jonkers W."/>
            <person name="Kazan K."/>
            <person name="Kodira C.D."/>
            <person name="Koehrsen M."/>
            <person name="Kumar L."/>
            <person name="Lee Y.H."/>
            <person name="Li L."/>
            <person name="Manners J.M."/>
            <person name="Miranda-Saavedra D."/>
            <person name="Mukherjee M."/>
            <person name="Park G."/>
            <person name="Park J."/>
            <person name="Park S.Y."/>
            <person name="Proctor R.H."/>
            <person name="Regev A."/>
            <person name="Ruiz-Roldan M.C."/>
            <person name="Sain D."/>
            <person name="Sakthikumar S."/>
            <person name="Sykes S."/>
            <person name="Schwartz D.C."/>
            <person name="Turgeon B.G."/>
            <person name="Wapinski I."/>
            <person name="Yoder O."/>
            <person name="Young S."/>
            <person name="Zeng Q."/>
            <person name="Zhou S."/>
            <person name="Galagan J."/>
            <person name="Cuomo C.A."/>
            <person name="Kistler H.C."/>
            <person name="Rep M."/>
        </authorList>
    </citation>
    <scope>NUCLEOTIDE SEQUENCE [LARGE SCALE GENOMIC DNA]</scope>
    <source>
        <strain evidence="2">M3125 / FGSC 7600</strain>
    </source>
</reference>
<dbReference type="RefSeq" id="XP_018757395.1">
    <property type="nucleotide sequence ID" value="XM_018906002.1"/>
</dbReference>
<evidence type="ECO:0000313" key="1">
    <source>
        <dbReference type="EMBL" id="EWG51204.1"/>
    </source>
</evidence>
<organism evidence="1 2">
    <name type="scientific">Gibberella moniliformis (strain M3125 / FGSC 7600)</name>
    <name type="common">Maize ear and stalk rot fungus</name>
    <name type="synonym">Fusarium verticillioides</name>
    <dbReference type="NCBI Taxonomy" id="334819"/>
    <lineage>
        <taxon>Eukaryota</taxon>
        <taxon>Fungi</taxon>
        <taxon>Dikarya</taxon>
        <taxon>Ascomycota</taxon>
        <taxon>Pezizomycotina</taxon>
        <taxon>Sordariomycetes</taxon>
        <taxon>Hypocreomycetidae</taxon>
        <taxon>Hypocreales</taxon>
        <taxon>Nectriaceae</taxon>
        <taxon>Fusarium</taxon>
        <taxon>Fusarium fujikuroi species complex</taxon>
    </lineage>
</organism>
<dbReference type="GeneID" id="30073646"/>
<dbReference type="KEGG" id="fvr:FVEG_16770"/>
<keyword evidence="2" id="KW-1185">Reference proteome</keyword>
<evidence type="ECO:0000313" key="2">
    <source>
        <dbReference type="Proteomes" id="UP000009096"/>
    </source>
</evidence>
<accession>W7MTX0</accession>
<protein>
    <submittedName>
        <fullName evidence="1">Uncharacterized protein</fullName>
    </submittedName>
</protein>
<dbReference type="OrthoDB" id="10276127at2759"/>
<dbReference type="Proteomes" id="UP000009096">
    <property type="component" value="Chromosome 9"/>
</dbReference>
<gene>
    <name evidence="1" type="ORF">FVEG_16770</name>
</gene>